<dbReference type="InterPro" id="IPR000866">
    <property type="entry name" value="AhpC/TSA"/>
</dbReference>
<evidence type="ECO:0000313" key="16">
    <source>
        <dbReference type="EMBL" id="ODV70620.1"/>
    </source>
</evidence>
<evidence type="ECO:0000256" key="6">
    <source>
        <dbReference type="ARBA" id="ARBA00023002"/>
    </source>
</evidence>
<dbReference type="SUPFAM" id="SSF52833">
    <property type="entry name" value="Thioredoxin-like"/>
    <property type="match status" value="1"/>
</dbReference>
<sequence>MVELRRSARVAKKEAPKVESLETAKVTKPKAAKPRVKAEEKESKDESKELEIGDEIPDLTLLNQDEEELNLKQLAKENKIIIIFAYPRASTPGCTRQACGFRDNFNSIKDKALVLGLSADSPKAQKNFQVKQHLQYDLLCDPKRELIGLLGAKKSPTGIKRSHWIFQDGKLVEKRIQISPEVSIKDGKAKVLELS</sequence>
<dbReference type="AlphaFoldDB" id="A0A1E4RTN0"/>
<proteinExistence type="inferred from homology"/>
<dbReference type="GO" id="GO:0008379">
    <property type="term" value="F:thioredoxin peroxidase activity"/>
    <property type="evidence" value="ECO:0007669"/>
    <property type="project" value="TreeGrafter"/>
</dbReference>
<dbReference type="GO" id="GO:0005634">
    <property type="term" value="C:nucleus"/>
    <property type="evidence" value="ECO:0007669"/>
    <property type="project" value="UniProtKB-SubCell"/>
</dbReference>
<feature type="compositionally biased region" description="Basic and acidic residues" evidence="14">
    <location>
        <begin position="36"/>
        <end position="51"/>
    </location>
</feature>
<evidence type="ECO:0000256" key="10">
    <source>
        <dbReference type="ARBA" id="ARBA00032824"/>
    </source>
</evidence>
<reference evidence="16 17" key="1">
    <citation type="journal article" date="2016" name="Proc. Natl. Acad. Sci. U.S.A.">
        <title>Comparative genomics of biotechnologically important yeasts.</title>
        <authorList>
            <person name="Riley R."/>
            <person name="Haridas S."/>
            <person name="Wolfe K.H."/>
            <person name="Lopes M.R."/>
            <person name="Hittinger C.T."/>
            <person name="Goeker M."/>
            <person name="Salamov A.A."/>
            <person name="Wisecaver J.H."/>
            <person name="Long T.M."/>
            <person name="Calvey C.H."/>
            <person name="Aerts A.L."/>
            <person name="Barry K.W."/>
            <person name="Choi C."/>
            <person name="Clum A."/>
            <person name="Coughlan A.Y."/>
            <person name="Deshpande S."/>
            <person name="Douglass A.P."/>
            <person name="Hanson S.J."/>
            <person name="Klenk H.-P."/>
            <person name="LaButti K.M."/>
            <person name="Lapidus A."/>
            <person name="Lindquist E.A."/>
            <person name="Lipzen A.M."/>
            <person name="Meier-Kolthoff J.P."/>
            <person name="Ohm R.A."/>
            <person name="Otillar R.P."/>
            <person name="Pangilinan J.L."/>
            <person name="Peng Y."/>
            <person name="Rokas A."/>
            <person name="Rosa C.A."/>
            <person name="Scheuner C."/>
            <person name="Sibirny A.A."/>
            <person name="Slot J.C."/>
            <person name="Stielow J.B."/>
            <person name="Sun H."/>
            <person name="Kurtzman C.P."/>
            <person name="Blackwell M."/>
            <person name="Grigoriev I.V."/>
            <person name="Jeffries T.W."/>
        </authorList>
    </citation>
    <scope>NUCLEOTIDE SEQUENCE [LARGE SCALE GENOMIC DNA]</scope>
    <source>
        <strain evidence="17">ATCC 18201 / CBS 1600 / BCRC 20928 / JCM 3617 / NBRC 0987 / NRRL Y-1542</strain>
    </source>
</reference>
<name>A0A1E4RTN0_CYBJN</name>
<dbReference type="PANTHER" id="PTHR42801:SF23">
    <property type="entry name" value="PEROXIREDOXIN DOT5"/>
    <property type="match status" value="1"/>
</dbReference>
<evidence type="ECO:0000256" key="7">
    <source>
        <dbReference type="ARBA" id="ARBA00023157"/>
    </source>
</evidence>
<feature type="domain" description="Thioredoxin" evidence="15">
    <location>
        <begin position="50"/>
        <end position="195"/>
    </location>
</feature>
<dbReference type="PROSITE" id="PS51352">
    <property type="entry name" value="THIOREDOXIN_2"/>
    <property type="match status" value="1"/>
</dbReference>
<evidence type="ECO:0000256" key="14">
    <source>
        <dbReference type="SAM" id="MobiDB-lite"/>
    </source>
</evidence>
<dbReference type="GO" id="GO:0034599">
    <property type="term" value="P:cellular response to oxidative stress"/>
    <property type="evidence" value="ECO:0007669"/>
    <property type="project" value="TreeGrafter"/>
</dbReference>
<evidence type="ECO:0000256" key="9">
    <source>
        <dbReference type="ARBA" id="ARBA00023284"/>
    </source>
</evidence>
<evidence type="ECO:0000256" key="8">
    <source>
        <dbReference type="ARBA" id="ARBA00023242"/>
    </source>
</evidence>
<feature type="compositionally biased region" description="Basic and acidic residues" evidence="14">
    <location>
        <begin position="1"/>
        <end position="22"/>
    </location>
</feature>
<dbReference type="EMBL" id="KV453960">
    <property type="protein sequence ID" value="ODV70620.1"/>
    <property type="molecule type" value="Genomic_DNA"/>
</dbReference>
<evidence type="ECO:0000313" key="17">
    <source>
        <dbReference type="Proteomes" id="UP000094389"/>
    </source>
</evidence>
<dbReference type="CDD" id="cd03017">
    <property type="entry name" value="PRX_BCP"/>
    <property type="match status" value="1"/>
</dbReference>
<dbReference type="Pfam" id="PF00578">
    <property type="entry name" value="AhpC-TSA"/>
    <property type="match status" value="1"/>
</dbReference>
<keyword evidence="5" id="KW-0049">Antioxidant</keyword>
<dbReference type="Gene3D" id="3.40.30.10">
    <property type="entry name" value="Glutaredoxin"/>
    <property type="match status" value="1"/>
</dbReference>
<keyword evidence="9" id="KW-0676">Redox-active center</keyword>
<evidence type="ECO:0000256" key="13">
    <source>
        <dbReference type="ARBA" id="ARBA00077538"/>
    </source>
</evidence>
<keyword evidence="7" id="KW-1015">Disulfide bond</keyword>
<evidence type="ECO:0000259" key="15">
    <source>
        <dbReference type="PROSITE" id="PS51352"/>
    </source>
</evidence>
<dbReference type="GO" id="GO:0005737">
    <property type="term" value="C:cytoplasm"/>
    <property type="evidence" value="ECO:0007669"/>
    <property type="project" value="TreeGrafter"/>
</dbReference>
<keyword evidence="6" id="KW-0560">Oxidoreductase</keyword>
<dbReference type="InterPro" id="IPR036249">
    <property type="entry name" value="Thioredoxin-like_sf"/>
</dbReference>
<evidence type="ECO:0000256" key="1">
    <source>
        <dbReference type="ARBA" id="ARBA00004123"/>
    </source>
</evidence>
<feature type="region of interest" description="Disordered" evidence="14">
    <location>
        <begin position="1"/>
        <end position="51"/>
    </location>
</feature>
<evidence type="ECO:0000256" key="2">
    <source>
        <dbReference type="ARBA" id="ARBA00011245"/>
    </source>
</evidence>
<keyword evidence="8" id="KW-0539">Nucleus</keyword>
<dbReference type="InterPro" id="IPR050924">
    <property type="entry name" value="Peroxiredoxin_BCP/PrxQ"/>
</dbReference>
<dbReference type="GeneID" id="30986600"/>
<keyword evidence="4" id="KW-0575">Peroxidase</keyword>
<dbReference type="InterPro" id="IPR013766">
    <property type="entry name" value="Thioredoxin_domain"/>
</dbReference>
<protein>
    <recommendedName>
        <fullName evidence="3">thioredoxin-dependent peroxiredoxin</fullName>
        <ecNumber evidence="3">1.11.1.24</ecNumber>
    </recommendedName>
    <alternativeName>
        <fullName evidence="13">Nuclear thiol peroxidase</fullName>
    </alternativeName>
    <alternativeName>
        <fullName evidence="10">Thioredoxin peroxidase</fullName>
    </alternativeName>
</protein>
<comment type="subunit">
    <text evidence="2">Monomer.</text>
</comment>
<comment type="subcellular location">
    <subcellularLocation>
        <location evidence="1">Nucleus</location>
    </subcellularLocation>
</comment>
<evidence type="ECO:0000256" key="12">
    <source>
        <dbReference type="ARBA" id="ARBA00049091"/>
    </source>
</evidence>
<evidence type="ECO:0000256" key="5">
    <source>
        <dbReference type="ARBA" id="ARBA00022862"/>
    </source>
</evidence>
<dbReference type="OrthoDB" id="338622at2759"/>
<organism evidence="16 17">
    <name type="scientific">Cyberlindnera jadinii (strain ATCC 18201 / CBS 1600 / BCRC 20928 / JCM 3617 / NBRC 0987 / NRRL Y-1542)</name>
    <name type="common">Torula yeast</name>
    <name type="synonym">Candida utilis</name>
    <dbReference type="NCBI Taxonomy" id="983966"/>
    <lineage>
        <taxon>Eukaryota</taxon>
        <taxon>Fungi</taxon>
        <taxon>Dikarya</taxon>
        <taxon>Ascomycota</taxon>
        <taxon>Saccharomycotina</taxon>
        <taxon>Saccharomycetes</taxon>
        <taxon>Phaffomycetales</taxon>
        <taxon>Phaffomycetaceae</taxon>
        <taxon>Cyberlindnera</taxon>
    </lineage>
</organism>
<dbReference type="OMA" id="CGFRDNF"/>
<dbReference type="STRING" id="983966.A0A1E4RTN0"/>
<comment type="catalytic activity">
    <reaction evidence="12">
        <text>a hydroperoxide + [thioredoxin]-dithiol = an alcohol + [thioredoxin]-disulfide + H2O</text>
        <dbReference type="Rhea" id="RHEA:62620"/>
        <dbReference type="Rhea" id="RHEA-COMP:10698"/>
        <dbReference type="Rhea" id="RHEA-COMP:10700"/>
        <dbReference type="ChEBI" id="CHEBI:15377"/>
        <dbReference type="ChEBI" id="CHEBI:29950"/>
        <dbReference type="ChEBI" id="CHEBI:30879"/>
        <dbReference type="ChEBI" id="CHEBI:35924"/>
        <dbReference type="ChEBI" id="CHEBI:50058"/>
        <dbReference type="EC" id="1.11.1.24"/>
    </reaction>
</comment>
<evidence type="ECO:0000256" key="4">
    <source>
        <dbReference type="ARBA" id="ARBA00022559"/>
    </source>
</evidence>
<evidence type="ECO:0000256" key="11">
    <source>
        <dbReference type="ARBA" id="ARBA00038489"/>
    </source>
</evidence>
<dbReference type="PANTHER" id="PTHR42801">
    <property type="entry name" value="THIOREDOXIN-DEPENDENT PEROXIDE REDUCTASE"/>
    <property type="match status" value="1"/>
</dbReference>
<comment type="similarity">
    <text evidence="11">Belongs to the peroxiredoxin family. BCP/PrxQ subfamily.</text>
</comment>
<dbReference type="FunFam" id="3.40.30.10:FF:000157">
    <property type="entry name" value="DOT5p Nuclear thiol peroxidase"/>
    <property type="match status" value="1"/>
</dbReference>
<dbReference type="GO" id="GO:0045454">
    <property type="term" value="P:cell redox homeostasis"/>
    <property type="evidence" value="ECO:0007669"/>
    <property type="project" value="TreeGrafter"/>
</dbReference>
<accession>A0A1E4RTN0</accession>
<keyword evidence="17" id="KW-1185">Reference proteome</keyword>
<gene>
    <name evidence="16" type="ORF">CYBJADRAFT_116266</name>
</gene>
<dbReference type="EC" id="1.11.1.24" evidence="3"/>
<dbReference type="Proteomes" id="UP000094389">
    <property type="component" value="Unassembled WGS sequence"/>
</dbReference>
<dbReference type="RefSeq" id="XP_020067659.1">
    <property type="nucleotide sequence ID" value="XM_020212204.1"/>
</dbReference>
<feature type="non-terminal residue" evidence="16">
    <location>
        <position position="195"/>
    </location>
</feature>
<evidence type="ECO:0000256" key="3">
    <source>
        <dbReference type="ARBA" id="ARBA00013017"/>
    </source>
</evidence>